<sequence length="186" mass="20851">MRKLNLFAVETADHLVQPAEFADSSLNTAALDFVTDFKHNSPMMIDADTCAVEAEDMMKHEHSKLKLVIDANQEMIGLISFDQLSIQNVLQRMGKGINRKELSVADLMLPRSEVKALAYQQLQHCSIGDVLHTLQSHGEQYCLVIDTDSHHIRGLMSAADIASRLHVPVHIEKAPTFLNIFDRVYA</sequence>
<protein>
    <submittedName>
        <fullName evidence="1">Histidine kinase</fullName>
    </submittedName>
</protein>
<reference evidence="2" key="1">
    <citation type="journal article" date="2019" name="Int. J. Syst. Evol. Microbiol.">
        <title>The Global Catalogue of Microorganisms (GCM) 10K type strain sequencing project: providing services to taxonomists for standard genome sequencing and annotation.</title>
        <authorList>
            <consortium name="The Broad Institute Genomics Platform"/>
            <consortium name="The Broad Institute Genome Sequencing Center for Infectious Disease"/>
            <person name="Wu L."/>
            <person name="Ma J."/>
        </authorList>
    </citation>
    <scope>NUCLEOTIDE SEQUENCE [LARGE SCALE GENOMIC DNA]</scope>
    <source>
        <strain evidence="2">DT28</strain>
    </source>
</reference>
<dbReference type="EMBL" id="JBHSGB010000004">
    <property type="protein sequence ID" value="MFC4654123.1"/>
    <property type="molecule type" value="Genomic_DNA"/>
</dbReference>
<keyword evidence="1" id="KW-0808">Transferase</keyword>
<dbReference type="Proteomes" id="UP001595962">
    <property type="component" value="Unassembled WGS sequence"/>
</dbReference>
<keyword evidence="1" id="KW-0418">Kinase</keyword>
<dbReference type="GO" id="GO:0016301">
    <property type="term" value="F:kinase activity"/>
    <property type="evidence" value="ECO:0007669"/>
    <property type="project" value="UniProtKB-KW"/>
</dbReference>
<dbReference type="SUPFAM" id="SSF54631">
    <property type="entry name" value="CBS-domain pair"/>
    <property type="match status" value="1"/>
</dbReference>
<accession>A0ABV9JI61</accession>
<dbReference type="InterPro" id="IPR046342">
    <property type="entry name" value="CBS_dom_sf"/>
</dbReference>
<dbReference type="Gene3D" id="3.10.580.10">
    <property type="entry name" value="CBS-domain"/>
    <property type="match status" value="1"/>
</dbReference>
<evidence type="ECO:0000313" key="2">
    <source>
        <dbReference type="Proteomes" id="UP001595962"/>
    </source>
</evidence>
<evidence type="ECO:0000313" key="1">
    <source>
        <dbReference type="EMBL" id="MFC4654123.1"/>
    </source>
</evidence>
<proteinExistence type="predicted"/>
<comment type="caution">
    <text evidence="1">The sequence shown here is derived from an EMBL/GenBank/DDBJ whole genome shotgun (WGS) entry which is preliminary data.</text>
</comment>
<keyword evidence="2" id="KW-1185">Reference proteome</keyword>
<dbReference type="RefSeq" id="WP_377331856.1">
    <property type="nucleotide sequence ID" value="NZ_JBHSGB010000004.1"/>
</dbReference>
<name>A0ABV9JI61_9GAMM</name>
<gene>
    <name evidence="1" type="ORF">ACFO3I_03680</name>
</gene>
<organism evidence="1 2">
    <name type="scientific">Rheinheimera marina</name>
    <dbReference type="NCBI Taxonomy" id="1774958"/>
    <lineage>
        <taxon>Bacteria</taxon>
        <taxon>Pseudomonadati</taxon>
        <taxon>Pseudomonadota</taxon>
        <taxon>Gammaproteobacteria</taxon>
        <taxon>Chromatiales</taxon>
        <taxon>Chromatiaceae</taxon>
        <taxon>Rheinheimera</taxon>
    </lineage>
</organism>